<protein>
    <recommendedName>
        <fullName evidence="3">Beta-xylosidase C-terminal Concanavalin A-like domain-containing protein</fullName>
    </recommendedName>
</protein>
<dbReference type="EMBL" id="MFIE01000007">
    <property type="protein sequence ID" value="OGF83003.1"/>
    <property type="molecule type" value="Genomic_DNA"/>
</dbReference>
<dbReference type="Proteomes" id="UP000178684">
    <property type="component" value="Unassembled WGS sequence"/>
</dbReference>
<sequence length="282" mass="31440">MANKKRIFIGGLALMVVWVSMGGIKIASAVSAREVGSTFFYDFRVNGTLEEAWPMDSSSSPYFWLNSGAYMTLKDGVGRTVLGELPSSNKWRLLYAASNPLDMDNGYHPQNLFRLVTRSKWQNFRQEGYFQIKKDNLSASPNRNQSNGILFFNRYTGDGQTLYYTGVRVDGAAVVKKKINGKYFTMASKKILNGTYNSSSNPNLMPKDTWIGLRSEVKNLAGGKVSIKLFTDVGKTGKWTLALDVIDDGSSYGGAAITQEAYAGIRTDFMDVIFDDYRLTKF</sequence>
<proteinExistence type="predicted"/>
<organism evidence="1 2">
    <name type="scientific">Candidatus Giovannonibacteria bacterium RIFCSPLOWO2_01_FULL_46_13</name>
    <dbReference type="NCBI Taxonomy" id="1798352"/>
    <lineage>
        <taxon>Bacteria</taxon>
        <taxon>Candidatus Giovannoniibacteriota</taxon>
    </lineage>
</organism>
<name>A0A1F5X548_9BACT</name>
<evidence type="ECO:0000313" key="2">
    <source>
        <dbReference type="Proteomes" id="UP000178684"/>
    </source>
</evidence>
<gene>
    <name evidence="1" type="ORF">A3B18_02265</name>
</gene>
<dbReference type="AlphaFoldDB" id="A0A1F5X548"/>
<evidence type="ECO:0008006" key="3">
    <source>
        <dbReference type="Google" id="ProtNLM"/>
    </source>
</evidence>
<accession>A0A1F5X548</accession>
<reference evidence="1 2" key="1">
    <citation type="journal article" date="2016" name="Nat. Commun.">
        <title>Thousands of microbial genomes shed light on interconnected biogeochemical processes in an aquifer system.</title>
        <authorList>
            <person name="Anantharaman K."/>
            <person name="Brown C.T."/>
            <person name="Hug L.A."/>
            <person name="Sharon I."/>
            <person name="Castelle C.J."/>
            <person name="Probst A.J."/>
            <person name="Thomas B.C."/>
            <person name="Singh A."/>
            <person name="Wilkins M.J."/>
            <person name="Karaoz U."/>
            <person name="Brodie E.L."/>
            <person name="Williams K.H."/>
            <person name="Hubbard S.S."/>
            <person name="Banfield J.F."/>
        </authorList>
    </citation>
    <scope>NUCLEOTIDE SEQUENCE [LARGE SCALE GENOMIC DNA]</scope>
</reference>
<evidence type="ECO:0000313" key="1">
    <source>
        <dbReference type="EMBL" id="OGF83003.1"/>
    </source>
</evidence>
<comment type="caution">
    <text evidence="1">The sequence shown here is derived from an EMBL/GenBank/DDBJ whole genome shotgun (WGS) entry which is preliminary data.</text>
</comment>